<sequence length="273" mass="31290">MSDQSPASLPSFRSPPLVEVALGFFLADPTEFSYAHVGKFWSTLEPEFPTVRDVDPVSMSVEDSDGAPVSPTEVPLFPRIWMMDRDEQYLVQIQRNAFFLNWRPGKENAAYPRFPAVFHRFNDLRRRYARFMADAASPLGRTEQLELTYINHIPEESISGSEGLAWAVLDDLRPPTRKRWLNRPDRLALATSFRLPDDAGRLYIRAQTAIGRRTRANLVSLTLTAKANVSDVQDSDIVRRWYETAHSWIVRGFEDVTTRMAREAWGEERQVDG</sequence>
<dbReference type="InterPro" id="IPR026349">
    <property type="entry name" value="CHP04255"/>
</dbReference>
<accession>A0A380TJ60</accession>
<reference evidence="1" key="1">
    <citation type="submission" date="2018-07" db="EMBL/GenBank/DDBJ databases">
        <authorList>
            <person name="Quirk P.G."/>
            <person name="Krulwich T.A."/>
        </authorList>
    </citation>
    <scope>NUCLEOTIDE SEQUENCE</scope>
</reference>
<proteinExistence type="predicted"/>
<evidence type="ECO:0000313" key="1">
    <source>
        <dbReference type="EMBL" id="SUS08522.1"/>
    </source>
</evidence>
<protein>
    <recommendedName>
        <fullName evidence="2">TIGR04255 family protein</fullName>
    </recommendedName>
</protein>
<name>A0A380TJ60_9ZZZZ</name>
<organism evidence="1">
    <name type="scientific">metagenome</name>
    <dbReference type="NCBI Taxonomy" id="256318"/>
    <lineage>
        <taxon>unclassified sequences</taxon>
        <taxon>metagenomes</taxon>
    </lineage>
</organism>
<dbReference type="AlphaFoldDB" id="A0A380TJ60"/>
<evidence type="ECO:0008006" key="2">
    <source>
        <dbReference type="Google" id="ProtNLM"/>
    </source>
</evidence>
<dbReference type="NCBIfam" id="TIGR04255">
    <property type="entry name" value="sporadTIGR04255"/>
    <property type="match status" value="1"/>
</dbReference>
<gene>
    <name evidence="1" type="ORF">DF3PB_710014</name>
</gene>
<dbReference type="EMBL" id="UIDG01000625">
    <property type="protein sequence ID" value="SUS08522.1"/>
    <property type="molecule type" value="Genomic_DNA"/>
</dbReference>